<dbReference type="EMBL" id="LFZW01000001">
    <property type="protein sequence ID" value="KMY51054.1"/>
    <property type="molecule type" value="Genomic_DNA"/>
</dbReference>
<dbReference type="Proteomes" id="UP000037146">
    <property type="component" value="Unassembled WGS sequence"/>
</dbReference>
<dbReference type="Pfam" id="PF18780">
    <property type="entry name" value="HNH_repeat"/>
    <property type="match status" value="5"/>
</dbReference>
<dbReference type="RefSeq" id="WP_049682406.1">
    <property type="nucleotide sequence ID" value="NZ_LFZW01000001.1"/>
</dbReference>
<dbReference type="InterPro" id="IPR041025">
    <property type="entry name" value="HNH_repeat"/>
</dbReference>
<comment type="caution">
    <text evidence="1">The sequence shown here is derived from an EMBL/GenBank/DDBJ whole genome shotgun (WGS) entry which is preliminary data.</text>
</comment>
<dbReference type="OrthoDB" id="184570at2"/>
<reference evidence="2" key="1">
    <citation type="submission" date="2015-07" db="EMBL/GenBank/DDBJ databases">
        <title>Genome sequencing project for genomic taxonomy and phylogenomics of Bacillus-like bacteria.</title>
        <authorList>
            <person name="Liu B."/>
            <person name="Wang J."/>
            <person name="Zhu Y."/>
            <person name="Liu G."/>
            <person name="Chen Q."/>
            <person name="Chen Z."/>
            <person name="Lan J."/>
            <person name="Che J."/>
            <person name="Ge C."/>
            <person name="Shi H."/>
            <person name="Pan Z."/>
            <person name="Liu X."/>
        </authorList>
    </citation>
    <scope>NUCLEOTIDE SEQUENCE [LARGE SCALE GENOMIC DNA]</scope>
    <source>
        <strain evidence="2">FJAT-27997</strain>
    </source>
</reference>
<evidence type="ECO:0000313" key="1">
    <source>
        <dbReference type="EMBL" id="KMY51054.1"/>
    </source>
</evidence>
<proteinExistence type="predicted"/>
<dbReference type="PATRIC" id="fig|1679170.3.peg.3918"/>
<sequence>MSRKKYISILHSAAEENGGKISFKAFRDLKYTPSPQTIANYFGSWTKALEAAGLKTYEQPSKRYSKEEIILALQKYAKENEGTLTLTLYVEKKYKPSETTIRKKFGSWNHALMEAGVKTNRDVKRWYTEEDLICILQSIVNNGQALTVEEYKKQGKQPALETFVACFGSWNEAIRKAGLRVNSGMYSDEEMIRILKDYAKRKGRFTSLDYIKDGIQPKPLSIQRRFGSWMNALRIAGIKPTYVNFTNQELLEELKRCIDLNKTDYITIAEYTKLSNHPHYMTIFRRFGSWKKAIRLANTLKNV</sequence>
<keyword evidence="2" id="KW-1185">Reference proteome</keyword>
<organism evidence="1 2">
    <name type="scientific">Peribacillus loiseleuriae</name>
    <dbReference type="NCBI Taxonomy" id="1679170"/>
    <lineage>
        <taxon>Bacteria</taxon>
        <taxon>Bacillati</taxon>
        <taxon>Bacillota</taxon>
        <taxon>Bacilli</taxon>
        <taxon>Bacillales</taxon>
        <taxon>Bacillaceae</taxon>
        <taxon>Peribacillus</taxon>
    </lineage>
</organism>
<protein>
    <submittedName>
        <fullName evidence="1">Uncharacterized protein</fullName>
    </submittedName>
</protein>
<dbReference type="AlphaFoldDB" id="A0A0K9GWH9"/>
<name>A0A0K9GWH9_9BACI</name>
<gene>
    <name evidence="1" type="ORF">AC625_17220</name>
</gene>
<accession>A0A0K9GWH9</accession>
<evidence type="ECO:0000313" key="2">
    <source>
        <dbReference type="Proteomes" id="UP000037146"/>
    </source>
</evidence>